<keyword evidence="1" id="KW-0472">Membrane</keyword>
<proteinExistence type="predicted"/>
<feature type="non-terminal residue" evidence="2">
    <location>
        <position position="1"/>
    </location>
</feature>
<dbReference type="SUPFAM" id="SSF52833">
    <property type="entry name" value="Thioredoxin-like"/>
    <property type="match status" value="1"/>
</dbReference>
<dbReference type="InterPro" id="IPR036249">
    <property type="entry name" value="Thioredoxin-like_sf"/>
</dbReference>
<protein>
    <recommendedName>
        <fullName evidence="4">Thioredoxin domain-containing protein</fullName>
    </recommendedName>
</protein>
<dbReference type="CDD" id="cd02961">
    <property type="entry name" value="PDI_a_family"/>
    <property type="match status" value="1"/>
</dbReference>
<dbReference type="EMBL" id="KQ104548">
    <property type="protein sequence ID" value="KMS93292.1"/>
    <property type="molecule type" value="Genomic_DNA"/>
</dbReference>
<name>A0A0J8B046_BETVV</name>
<dbReference type="Proteomes" id="UP000035740">
    <property type="component" value="Unassembled WGS sequence"/>
</dbReference>
<organism evidence="2 3">
    <name type="scientific">Beta vulgaris subsp. vulgaris</name>
    <name type="common">Beet</name>
    <dbReference type="NCBI Taxonomy" id="3555"/>
    <lineage>
        <taxon>Eukaryota</taxon>
        <taxon>Viridiplantae</taxon>
        <taxon>Streptophyta</taxon>
        <taxon>Embryophyta</taxon>
        <taxon>Tracheophyta</taxon>
        <taxon>Spermatophyta</taxon>
        <taxon>Magnoliopsida</taxon>
        <taxon>eudicotyledons</taxon>
        <taxon>Gunneridae</taxon>
        <taxon>Pentapetalae</taxon>
        <taxon>Caryophyllales</taxon>
        <taxon>Chenopodiaceae</taxon>
        <taxon>Betoideae</taxon>
        <taxon>Beta</taxon>
    </lineage>
</organism>
<dbReference type="Gramene" id="KMS93292">
    <property type="protein sequence ID" value="KMS93292"/>
    <property type="gene ID" value="BVRB_032950"/>
</dbReference>
<reference evidence="2 3" key="1">
    <citation type="journal article" date="2014" name="Nature">
        <title>The genome of the recently domesticated crop plant sugar beet (Beta vulgaris).</title>
        <authorList>
            <person name="Dohm J.C."/>
            <person name="Minoche A.E."/>
            <person name="Holtgrawe D."/>
            <person name="Capella-Gutierrez S."/>
            <person name="Zakrzewski F."/>
            <person name="Tafer H."/>
            <person name="Rupp O."/>
            <person name="Sorensen T.R."/>
            <person name="Stracke R."/>
            <person name="Reinhardt R."/>
            <person name="Goesmann A."/>
            <person name="Kraft T."/>
            <person name="Schulz B."/>
            <person name="Stadler P.F."/>
            <person name="Schmidt T."/>
            <person name="Gabaldon T."/>
            <person name="Lehrach H."/>
            <person name="Weisshaar B."/>
            <person name="Himmelbauer H."/>
        </authorList>
    </citation>
    <scope>NUCLEOTIDE SEQUENCE [LARGE SCALE GENOMIC DNA]</scope>
    <source>
        <tissue evidence="2">Taproot</tissue>
    </source>
</reference>
<keyword evidence="3" id="KW-1185">Reference proteome</keyword>
<dbReference type="OrthoDB" id="72053at2759"/>
<evidence type="ECO:0000313" key="2">
    <source>
        <dbReference type="EMBL" id="KMS93292.1"/>
    </source>
</evidence>
<keyword evidence="1" id="KW-0812">Transmembrane</keyword>
<gene>
    <name evidence="2" type="ORF">BVRB_032950</name>
</gene>
<evidence type="ECO:0000256" key="1">
    <source>
        <dbReference type="SAM" id="Phobius"/>
    </source>
</evidence>
<sequence>DVCKRFAIKDFPTFLFFQQGLMYEYMGARTVADFERFIDGGYKDATGILIPNPPSISNTIQDGLKALSLHLRDSFTNRSLAFFILVLVVVNIVIFRSCFKFRRHSIHDKKVD</sequence>
<accession>A0A0J8B046</accession>
<dbReference type="AlphaFoldDB" id="A0A0J8B046"/>
<evidence type="ECO:0000313" key="3">
    <source>
        <dbReference type="Proteomes" id="UP000035740"/>
    </source>
</evidence>
<dbReference type="Gene3D" id="3.40.30.10">
    <property type="entry name" value="Glutaredoxin"/>
    <property type="match status" value="1"/>
</dbReference>
<evidence type="ECO:0008006" key="4">
    <source>
        <dbReference type="Google" id="ProtNLM"/>
    </source>
</evidence>
<feature type="transmembrane region" description="Helical" evidence="1">
    <location>
        <begin position="80"/>
        <end position="99"/>
    </location>
</feature>
<keyword evidence="1" id="KW-1133">Transmembrane helix</keyword>